<protein>
    <recommendedName>
        <fullName evidence="2">Ketosynthase family 3 (KS3) domain-containing protein</fullName>
    </recommendedName>
</protein>
<keyword evidence="4" id="KW-1185">Reference proteome</keyword>
<accession>A0A8J3IEK6</accession>
<feature type="domain" description="Ketosynthase family 3 (KS3)" evidence="2">
    <location>
        <begin position="1"/>
        <end position="463"/>
    </location>
</feature>
<dbReference type="InterPro" id="IPR016036">
    <property type="entry name" value="Malonyl_transacylase_ACP-bd"/>
</dbReference>
<dbReference type="Gene3D" id="3.40.47.10">
    <property type="match status" value="1"/>
</dbReference>
<organism evidence="3 4">
    <name type="scientific">Reticulibacter mediterranei</name>
    <dbReference type="NCBI Taxonomy" id="2778369"/>
    <lineage>
        <taxon>Bacteria</taxon>
        <taxon>Bacillati</taxon>
        <taxon>Chloroflexota</taxon>
        <taxon>Ktedonobacteria</taxon>
        <taxon>Ktedonobacterales</taxon>
        <taxon>Reticulibacteraceae</taxon>
        <taxon>Reticulibacter</taxon>
    </lineage>
</organism>
<dbReference type="InterPro" id="IPR014030">
    <property type="entry name" value="Ketoacyl_synth_N"/>
</dbReference>
<dbReference type="Pfam" id="PF00698">
    <property type="entry name" value="Acyl_transf_1"/>
    <property type="match status" value="1"/>
</dbReference>
<dbReference type="InterPro" id="IPR016039">
    <property type="entry name" value="Thiolase-like"/>
</dbReference>
<dbReference type="InterPro" id="IPR020841">
    <property type="entry name" value="PKS_Beta-ketoAc_synthase_dom"/>
</dbReference>
<dbReference type="Proteomes" id="UP000597444">
    <property type="component" value="Unassembled WGS sequence"/>
</dbReference>
<keyword evidence="1" id="KW-0808">Transferase</keyword>
<dbReference type="SMART" id="SM00827">
    <property type="entry name" value="PKS_AT"/>
    <property type="match status" value="1"/>
</dbReference>
<name>A0A8J3IEK6_9CHLR</name>
<dbReference type="PROSITE" id="PS52004">
    <property type="entry name" value="KS3_2"/>
    <property type="match status" value="1"/>
</dbReference>
<dbReference type="InterPro" id="IPR016035">
    <property type="entry name" value="Acyl_Trfase/lysoPLipase"/>
</dbReference>
<dbReference type="SUPFAM" id="SSF55048">
    <property type="entry name" value="Probable ACP-binding domain of malonyl-CoA ACP transacylase"/>
    <property type="match status" value="1"/>
</dbReference>
<sequence>MQAIAIVGMACRYPDARSPQELWENALAQRRAFRKIPSERLNLDDYYHPDRNMPDRTYSSQGAFLTDYIFDREHFRIAGKTYRSSDLTHWLALDIAEQAIADAGFSKERMLPATSTGVLVGNTLTGEFSRAQLLRLRWPYVARVVTHALLKQGWQSNAIQDFLVQLEQEYKRPFAPVGEETLAGGLSNTIAGRICNYFNLKGGGYTVDGACSSSLLALVHACKALESFDLDVALAGGVDLSIDPFEIIGFAKTSALAAEEMRVYDLHSRGFLPGEGCGFIVLMRYEDAIAQNCRIYAVIRGWGISSDGSGGITRPEVGGQHLALKRAYQRSGLSIDTVPYFEGHGTGTEVGDATELQALAFTWDQVSDLSPTKKAYISSIKANIGHTKAAAGIAGLIKATMAVSNQIIPPTTGMVEPHRELTRPHAKLQALQQGKLWPAEAPLRAGISSMGFGGINTHVVLEGVAQERRHTLTPPEQRLLTSFQDAELLLLRAPDAEALQEQIAQLLALAPRLSYAELTDLAAFLANHLQPGSVRAALVVSKPREFEQRLKQLQEIISAGALTHIDPKSHVYLGHGTATPRITFLFPGQGAPSYLSGGILRSCFREVDALYLQADLPEHADGKRTEIAQPAITTASLAGLIVLEKLGVQADIGLGHSLGELTALQWAGVIDAPALLRLARARGAAMAQVRTQEGAMLSVQADAQTVRELIRNAPVVLAGLNSPRQTVVAGDVLSVNKIAARAHAMGFPCVRLAVSHAFHSPLVAPAVDMLAASLRQEYFAPACRSIVSTVTGDFVKNDRIEELLCTQVTAPVRFLEAVERIQSNTDLFIEVGPGKALTKLLLDITQKPGVATDAGSPSISGILSASAAAFVLGTPIDTSGLFAHRFTRPIDLNWNPSFLINPCEQVALSDIEHTTNTQENTSMRQEVMYSSTGTTLELVRQIIATRTELSLELLDLESRMLSDLHLNSITVGQILAEASRALGIARSGSLLQYADARLGEIVQLLEDLQQQSISSADEQEQKKEPDGLSPWIRCFSVVEQEKALSAPLIDQKPGDWQIFAPRNYRFTQDFTRVFASLKGVGSVVCLPADLEVHSVDLLLQGAQATIARQEATHFVLIQHGSVGAAFARTLYLEHPRLTVCIIHLPPISRLSLHMLPPKCEQPRASLR</sequence>
<gene>
    <name evidence="3" type="ORF">KSF_011260</name>
</gene>
<dbReference type="GO" id="GO:0006633">
    <property type="term" value="P:fatty acid biosynthetic process"/>
    <property type="evidence" value="ECO:0007669"/>
    <property type="project" value="TreeGrafter"/>
</dbReference>
<dbReference type="GO" id="GO:0004312">
    <property type="term" value="F:fatty acid synthase activity"/>
    <property type="evidence" value="ECO:0007669"/>
    <property type="project" value="TreeGrafter"/>
</dbReference>
<dbReference type="AlphaFoldDB" id="A0A8J3IEK6"/>
<dbReference type="PANTHER" id="PTHR43775">
    <property type="entry name" value="FATTY ACID SYNTHASE"/>
    <property type="match status" value="1"/>
</dbReference>
<dbReference type="Gene3D" id="3.40.366.10">
    <property type="entry name" value="Malonyl-Coenzyme A Acyl Carrier Protein, domain 2"/>
    <property type="match status" value="1"/>
</dbReference>
<dbReference type="SUPFAM" id="SSF53901">
    <property type="entry name" value="Thiolase-like"/>
    <property type="match status" value="1"/>
</dbReference>
<dbReference type="InterPro" id="IPR050091">
    <property type="entry name" value="PKS_NRPS_Biosynth_Enz"/>
</dbReference>
<dbReference type="SUPFAM" id="SSF47336">
    <property type="entry name" value="ACP-like"/>
    <property type="match status" value="1"/>
</dbReference>
<comment type="caution">
    <text evidence="3">The sequence shown here is derived from an EMBL/GenBank/DDBJ whole genome shotgun (WGS) entry which is preliminary data.</text>
</comment>
<dbReference type="InterPro" id="IPR014043">
    <property type="entry name" value="Acyl_transferase_dom"/>
</dbReference>
<dbReference type="PANTHER" id="PTHR43775:SF51">
    <property type="entry name" value="INACTIVE PHENOLPHTHIOCEROL SYNTHESIS POLYKETIDE SYNTHASE TYPE I PKS1-RELATED"/>
    <property type="match status" value="1"/>
</dbReference>
<dbReference type="InterPro" id="IPR036736">
    <property type="entry name" value="ACP-like_sf"/>
</dbReference>
<dbReference type="CDD" id="cd00833">
    <property type="entry name" value="PKS"/>
    <property type="match status" value="1"/>
</dbReference>
<evidence type="ECO:0000313" key="4">
    <source>
        <dbReference type="Proteomes" id="UP000597444"/>
    </source>
</evidence>
<dbReference type="EMBL" id="BNJK01000001">
    <property type="protein sequence ID" value="GHO91078.1"/>
    <property type="molecule type" value="Genomic_DNA"/>
</dbReference>
<evidence type="ECO:0000313" key="3">
    <source>
        <dbReference type="EMBL" id="GHO91078.1"/>
    </source>
</evidence>
<evidence type="ECO:0000259" key="2">
    <source>
        <dbReference type="PROSITE" id="PS52004"/>
    </source>
</evidence>
<dbReference type="InterPro" id="IPR014031">
    <property type="entry name" value="Ketoacyl_synth_C"/>
</dbReference>
<dbReference type="SMART" id="SM00825">
    <property type="entry name" value="PKS_KS"/>
    <property type="match status" value="1"/>
</dbReference>
<dbReference type="Gene3D" id="1.10.1200.10">
    <property type="entry name" value="ACP-like"/>
    <property type="match status" value="1"/>
</dbReference>
<dbReference type="SUPFAM" id="SSF52151">
    <property type="entry name" value="FabD/lysophospholipase-like"/>
    <property type="match status" value="1"/>
</dbReference>
<evidence type="ECO:0000256" key="1">
    <source>
        <dbReference type="ARBA" id="ARBA00022679"/>
    </source>
</evidence>
<reference evidence="3" key="1">
    <citation type="submission" date="2020-10" db="EMBL/GenBank/DDBJ databases">
        <title>Taxonomic study of unclassified bacteria belonging to the class Ktedonobacteria.</title>
        <authorList>
            <person name="Yabe S."/>
            <person name="Wang C.M."/>
            <person name="Zheng Y."/>
            <person name="Sakai Y."/>
            <person name="Cavaletti L."/>
            <person name="Monciardini P."/>
            <person name="Donadio S."/>
        </authorList>
    </citation>
    <scope>NUCLEOTIDE SEQUENCE</scope>
    <source>
        <strain evidence="3">ID150040</strain>
    </source>
</reference>
<proteinExistence type="predicted"/>
<dbReference type="Pfam" id="PF02801">
    <property type="entry name" value="Ketoacyl-synt_C"/>
    <property type="match status" value="1"/>
</dbReference>
<dbReference type="Pfam" id="PF00109">
    <property type="entry name" value="ketoacyl-synt"/>
    <property type="match status" value="1"/>
</dbReference>
<dbReference type="RefSeq" id="WP_220201998.1">
    <property type="nucleotide sequence ID" value="NZ_BNJK01000001.1"/>
</dbReference>
<dbReference type="InterPro" id="IPR001227">
    <property type="entry name" value="Ac_transferase_dom_sf"/>
</dbReference>